<dbReference type="SMART" id="SM00342">
    <property type="entry name" value="HTH_ARAC"/>
    <property type="match status" value="1"/>
</dbReference>
<dbReference type="InterPro" id="IPR009057">
    <property type="entry name" value="Homeodomain-like_sf"/>
</dbReference>
<evidence type="ECO:0000256" key="3">
    <source>
        <dbReference type="ARBA" id="ARBA00023163"/>
    </source>
</evidence>
<dbReference type="GO" id="GO:0003700">
    <property type="term" value="F:DNA-binding transcription factor activity"/>
    <property type="evidence" value="ECO:0007669"/>
    <property type="project" value="InterPro"/>
</dbReference>
<evidence type="ECO:0000256" key="2">
    <source>
        <dbReference type="ARBA" id="ARBA00023125"/>
    </source>
</evidence>
<dbReference type="PANTHER" id="PTHR47894:SF1">
    <property type="entry name" value="HTH-TYPE TRANSCRIPTIONAL REGULATOR VQSM"/>
    <property type="match status" value="1"/>
</dbReference>
<dbReference type="Gene3D" id="1.10.10.60">
    <property type="entry name" value="Homeodomain-like"/>
    <property type="match status" value="1"/>
</dbReference>
<sequence>MSTAYSTLSEKTIVAQEQLLGMFELAQSRSVHLDKLLRGTGIFALDIEQREQTISPRQLLLLYQNARRYFPVDDCSFLLGQYLLPGNHPQFSRAVLASPTVQDVFELLLAYAQLALPLIDFRAYYSDSDLYVQLLSADVDDYQHDFLLEAVSSACLSLCRWLGADTSSWQYLHAFKAPAYREQYLVHYGTRPHFGAHINAIVIPRDSLHQVLPRGSRAQFDMAFEACELSFMEHERTPHRSLALAVYDRLQAHITHPPSLEQLAEYFDMSVATFKRYLKAEGRSYQQLLDSVRRHQAIYYLHSGQLNTEQIAAQLNYHDKHNFKRSFKRWTGLNPAAYFSN</sequence>
<organism evidence="5 6">
    <name type="scientific">Pseudoteredinibacter isoporae</name>
    <dbReference type="NCBI Taxonomy" id="570281"/>
    <lineage>
        <taxon>Bacteria</taxon>
        <taxon>Pseudomonadati</taxon>
        <taxon>Pseudomonadota</taxon>
        <taxon>Gammaproteobacteria</taxon>
        <taxon>Cellvibrionales</taxon>
        <taxon>Cellvibrionaceae</taxon>
        <taxon>Pseudoteredinibacter</taxon>
    </lineage>
</organism>
<comment type="caution">
    <text evidence="5">The sequence shown here is derived from an EMBL/GenBank/DDBJ whole genome shotgun (WGS) entry which is preliminary data.</text>
</comment>
<name>A0A7X0MUK9_9GAMM</name>
<evidence type="ECO:0000313" key="5">
    <source>
        <dbReference type="EMBL" id="MBB6520140.1"/>
    </source>
</evidence>
<dbReference type="GO" id="GO:0000976">
    <property type="term" value="F:transcription cis-regulatory region binding"/>
    <property type="evidence" value="ECO:0007669"/>
    <property type="project" value="TreeGrafter"/>
</dbReference>
<dbReference type="SUPFAM" id="SSF46689">
    <property type="entry name" value="Homeodomain-like"/>
    <property type="match status" value="1"/>
</dbReference>
<dbReference type="RefSeq" id="WP_166852141.1">
    <property type="nucleotide sequence ID" value="NZ_JAAONY010000001.1"/>
</dbReference>
<dbReference type="PANTHER" id="PTHR47894">
    <property type="entry name" value="HTH-TYPE TRANSCRIPTIONAL REGULATOR GADX"/>
    <property type="match status" value="1"/>
</dbReference>
<evidence type="ECO:0000313" key="6">
    <source>
        <dbReference type="Proteomes" id="UP000528457"/>
    </source>
</evidence>
<proteinExistence type="predicted"/>
<dbReference type="InParanoid" id="A0A7X0MUK9"/>
<dbReference type="EMBL" id="JACHHT010000001">
    <property type="protein sequence ID" value="MBB6520140.1"/>
    <property type="molecule type" value="Genomic_DNA"/>
</dbReference>
<feature type="domain" description="HTH araC/xylS-type" evidence="4">
    <location>
        <begin position="244"/>
        <end position="341"/>
    </location>
</feature>
<dbReference type="Proteomes" id="UP000528457">
    <property type="component" value="Unassembled WGS sequence"/>
</dbReference>
<dbReference type="PROSITE" id="PS01124">
    <property type="entry name" value="HTH_ARAC_FAMILY_2"/>
    <property type="match status" value="1"/>
</dbReference>
<dbReference type="InterPro" id="IPR018060">
    <property type="entry name" value="HTH_AraC"/>
</dbReference>
<keyword evidence="6" id="KW-1185">Reference proteome</keyword>
<evidence type="ECO:0000256" key="1">
    <source>
        <dbReference type="ARBA" id="ARBA00023015"/>
    </source>
</evidence>
<evidence type="ECO:0000259" key="4">
    <source>
        <dbReference type="PROSITE" id="PS01124"/>
    </source>
</evidence>
<protein>
    <submittedName>
        <fullName evidence="5">AraC-like DNA-binding protein</fullName>
    </submittedName>
</protein>
<dbReference type="Pfam" id="PF12625">
    <property type="entry name" value="Arabinose_bd"/>
    <property type="match status" value="1"/>
</dbReference>
<accession>A0A7X0MUK9</accession>
<dbReference type="Pfam" id="PF12833">
    <property type="entry name" value="HTH_18"/>
    <property type="match status" value="1"/>
</dbReference>
<keyword evidence="1" id="KW-0805">Transcription regulation</keyword>
<reference evidence="5 6" key="1">
    <citation type="submission" date="2020-08" db="EMBL/GenBank/DDBJ databases">
        <title>Genomic Encyclopedia of Type Strains, Phase IV (KMG-IV): sequencing the most valuable type-strain genomes for metagenomic binning, comparative biology and taxonomic classification.</title>
        <authorList>
            <person name="Goeker M."/>
        </authorList>
    </citation>
    <scope>NUCLEOTIDE SEQUENCE [LARGE SCALE GENOMIC DNA]</scope>
    <source>
        <strain evidence="5 6">DSM 22368</strain>
    </source>
</reference>
<gene>
    <name evidence="5" type="ORF">HNR48_000418</name>
</gene>
<dbReference type="FunCoup" id="A0A7X0MUK9">
    <property type="interactions" value="43"/>
</dbReference>
<keyword evidence="2 5" id="KW-0238">DNA-binding</keyword>
<dbReference type="GO" id="GO:0005829">
    <property type="term" value="C:cytosol"/>
    <property type="evidence" value="ECO:0007669"/>
    <property type="project" value="TreeGrafter"/>
</dbReference>
<dbReference type="InterPro" id="IPR032687">
    <property type="entry name" value="AraC-type_N"/>
</dbReference>
<keyword evidence="3" id="KW-0804">Transcription</keyword>
<dbReference type="AlphaFoldDB" id="A0A7X0MUK9"/>